<dbReference type="PANTHER" id="PTHR35335">
    <property type="entry name" value="UPF0716 PROTEIN FXSA"/>
    <property type="match status" value="1"/>
</dbReference>
<evidence type="ECO:0000313" key="3">
    <source>
        <dbReference type="EMBL" id="OOC62989.1"/>
    </source>
</evidence>
<gene>
    <name evidence="3" type="ORF">BBD40_14600</name>
    <name evidence="2" type="ORF">BBD41_21015</name>
</gene>
<name>A0A1B2E4F7_9BACL</name>
<feature type="transmembrane region" description="Helical" evidence="1">
    <location>
        <begin position="94"/>
        <end position="115"/>
    </location>
</feature>
<dbReference type="EMBL" id="MRVI01000001">
    <property type="protein sequence ID" value="OOC62989.1"/>
    <property type="molecule type" value="Genomic_DNA"/>
</dbReference>
<evidence type="ECO:0000313" key="4">
    <source>
        <dbReference type="Proteomes" id="UP000189059"/>
    </source>
</evidence>
<keyword evidence="4" id="KW-1185">Reference proteome</keyword>
<feature type="transmembrane region" description="Helical" evidence="1">
    <location>
        <begin position="70"/>
        <end position="88"/>
    </location>
</feature>
<dbReference type="RefSeq" id="WP_077567747.1">
    <property type="nucleotide sequence ID" value="NZ_CP016809.1"/>
</dbReference>
<dbReference type="PANTHER" id="PTHR35335:SF1">
    <property type="entry name" value="UPF0716 PROTEIN FXSA"/>
    <property type="match status" value="1"/>
</dbReference>
<sequence length="130" mass="14522">MMKWVLAAVIFVPAIEIFGFSFVAERVGGMNTLLLTLLTSAIGVAMMRFEGRKAMEDARQRMNAGMVPGSTMADGLCIFLGGLLLILPGFVTDIIGFTLVFPLTRPLYRFLLLLWMKKNMKNGKITIFRR</sequence>
<keyword evidence="1" id="KW-0812">Transmembrane</keyword>
<dbReference type="Proteomes" id="UP000189059">
    <property type="component" value="Unassembled WGS sequence"/>
</dbReference>
<dbReference type="OrthoDB" id="9792788at2"/>
<reference evidence="3 4" key="2">
    <citation type="submission" date="2016-12" db="EMBL/GenBank/DDBJ databases">
        <title>Genome sequencing and description of Paenibacillus sp. nov. from high altitude lake in the Indian Trans- Himalayas.</title>
        <authorList>
            <person name="Kiran S."/>
            <person name="Swarnkar M.K."/>
            <person name="Rana A."/>
            <person name="Tewari R."/>
            <person name="Gulati A."/>
        </authorList>
    </citation>
    <scope>NUCLEOTIDE SEQUENCE [LARGE SCALE GENOMIC DNA]</scope>
    <source>
        <strain evidence="3 4">IHBB 9951</strain>
    </source>
</reference>
<organism evidence="2">
    <name type="scientific">Paenibacillus ihbetae</name>
    <dbReference type="NCBI Taxonomy" id="1870820"/>
    <lineage>
        <taxon>Bacteria</taxon>
        <taxon>Bacillati</taxon>
        <taxon>Bacillota</taxon>
        <taxon>Bacilli</taxon>
        <taxon>Bacillales</taxon>
        <taxon>Paenibacillaceae</taxon>
        <taxon>Paenibacillus</taxon>
    </lineage>
</organism>
<keyword evidence="1" id="KW-0472">Membrane</keyword>
<dbReference type="Pfam" id="PF04186">
    <property type="entry name" value="FxsA"/>
    <property type="match status" value="1"/>
</dbReference>
<dbReference type="EMBL" id="CP016809">
    <property type="protein sequence ID" value="ANY74843.1"/>
    <property type="molecule type" value="Genomic_DNA"/>
</dbReference>
<evidence type="ECO:0000256" key="1">
    <source>
        <dbReference type="SAM" id="Phobius"/>
    </source>
</evidence>
<proteinExistence type="predicted"/>
<dbReference type="NCBIfam" id="NF008528">
    <property type="entry name" value="PRK11463.1-2"/>
    <property type="match status" value="1"/>
</dbReference>
<feature type="transmembrane region" description="Helical" evidence="1">
    <location>
        <begin position="29"/>
        <end position="49"/>
    </location>
</feature>
<accession>A0A1B2E4F7</accession>
<evidence type="ECO:0000313" key="2">
    <source>
        <dbReference type="EMBL" id="ANY74843.1"/>
    </source>
</evidence>
<dbReference type="GO" id="GO:0016020">
    <property type="term" value="C:membrane"/>
    <property type="evidence" value="ECO:0007669"/>
    <property type="project" value="InterPro"/>
</dbReference>
<dbReference type="InterPro" id="IPR007313">
    <property type="entry name" value="FxsA"/>
</dbReference>
<protein>
    <submittedName>
        <fullName evidence="2">Membrane protein FxsA</fullName>
    </submittedName>
</protein>
<dbReference type="AlphaFoldDB" id="A0A1B2E4F7"/>
<keyword evidence="1" id="KW-1133">Transmembrane helix</keyword>
<dbReference type="KEGG" id="pib:BBD41_21015"/>
<reference evidence="2" key="1">
    <citation type="submission" date="2016-08" db="EMBL/GenBank/DDBJ databases">
        <title>Complete Genome Seqeunce of Paenibacillus sp. nov. IHBB 9852 from high altitute lake of Indian trans-Himalayas.</title>
        <authorList>
            <person name="Kiran S."/>
            <person name="Swarnkar M.K."/>
            <person name="Rana A."/>
            <person name="Tewari R."/>
            <person name="Gulati A."/>
        </authorList>
    </citation>
    <scope>NUCLEOTIDE SEQUENCE [LARGE SCALE GENOMIC DNA]</scope>
    <source>
        <strain evidence="2">IHBB 9852</strain>
    </source>
</reference>